<reference evidence="2 3" key="1">
    <citation type="submission" date="2019-03" db="EMBL/GenBank/DDBJ databases">
        <title>Single cell metagenomics reveals metabolic interactions within the superorganism composed of flagellate Streblomastix strix and complex community of Bacteroidetes bacteria on its surface.</title>
        <authorList>
            <person name="Treitli S.C."/>
            <person name="Kolisko M."/>
            <person name="Husnik F."/>
            <person name="Keeling P."/>
            <person name="Hampl V."/>
        </authorList>
    </citation>
    <scope>NUCLEOTIDE SEQUENCE [LARGE SCALE GENOMIC DNA]</scope>
    <source>
        <strain evidence="2">ST1C</strain>
    </source>
</reference>
<dbReference type="InterPro" id="IPR015419">
    <property type="entry name" value="CTAG/Pcc1"/>
</dbReference>
<sequence length="83" mass="9214">MEITCDISVDTKNNEDAVILQRALSVDPDLFPQQSSRLLTTNNNQLLIHFRAISAKNLRVNVSGFMDLLALSLQALALADKMQ</sequence>
<dbReference type="PANTHER" id="PTHR31283:SF5">
    <property type="entry name" value="EKC_KEOPS COMPLEX SUBUNIT LAGE3"/>
    <property type="match status" value="1"/>
</dbReference>
<evidence type="ECO:0000256" key="1">
    <source>
        <dbReference type="ARBA" id="ARBA00007073"/>
    </source>
</evidence>
<protein>
    <recommendedName>
        <fullName evidence="4">Transcription factor Pcc1</fullName>
    </recommendedName>
</protein>
<dbReference type="PANTHER" id="PTHR31283">
    <property type="entry name" value="EKC/KEOPS COMPLEX SUBUNIT PCC1 FAMILY MEMBER"/>
    <property type="match status" value="1"/>
</dbReference>
<dbReference type="Proteomes" id="UP000324800">
    <property type="component" value="Unassembled WGS sequence"/>
</dbReference>
<dbReference type="EMBL" id="SNRW01007379">
    <property type="protein sequence ID" value="KAA6381333.1"/>
    <property type="molecule type" value="Genomic_DNA"/>
</dbReference>
<dbReference type="Gene3D" id="3.30.310.50">
    <property type="entry name" value="Alpha-D-phosphohexomutase, C-terminal domain"/>
    <property type="match status" value="1"/>
</dbReference>
<evidence type="ECO:0008006" key="4">
    <source>
        <dbReference type="Google" id="ProtNLM"/>
    </source>
</evidence>
<dbReference type="GO" id="GO:0000408">
    <property type="term" value="C:EKC/KEOPS complex"/>
    <property type="evidence" value="ECO:0007669"/>
    <property type="project" value="TreeGrafter"/>
</dbReference>
<evidence type="ECO:0000313" key="3">
    <source>
        <dbReference type="Proteomes" id="UP000324800"/>
    </source>
</evidence>
<organism evidence="2 3">
    <name type="scientific">Streblomastix strix</name>
    <dbReference type="NCBI Taxonomy" id="222440"/>
    <lineage>
        <taxon>Eukaryota</taxon>
        <taxon>Metamonada</taxon>
        <taxon>Preaxostyla</taxon>
        <taxon>Oxymonadida</taxon>
        <taxon>Streblomastigidae</taxon>
        <taxon>Streblomastix</taxon>
    </lineage>
</organism>
<dbReference type="Pfam" id="PF09341">
    <property type="entry name" value="Pcc1"/>
    <property type="match status" value="1"/>
</dbReference>
<accession>A0A5J4VFV8</accession>
<comment type="caution">
    <text evidence="2">The sequence shown here is derived from an EMBL/GenBank/DDBJ whole genome shotgun (WGS) entry which is preliminary data.</text>
</comment>
<comment type="similarity">
    <text evidence="1">Belongs to the CTAG/PCC1 family.</text>
</comment>
<proteinExistence type="inferred from homology"/>
<evidence type="ECO:0000313" key="2">
    <source>
        <dbReference type="EMBL" id="KAA6381333.1"/>
    </source>
</evidence>
<dbReference type="OrthoDB" id="10025739at2759"/>
<gene>
    <name evidence="2" type="ORF">EZS28_023138</name>
</gene>
<dbReference type="GO" id="GO:0070525">
    <property type="term" value="P:tRNA threonylcarbamoyladenosine metabolic process"/>
    <property type="evidence" value="ECO:0007669"/>
    <property type="project" value="TreeGrafter"/>
</dbReference>
<name>A0A5J4VFV8_9EUKA</name>
<dbReference type="AlphaFoldDB" id="A0A5J4VFV8"/>